<accession>A0A1C3XMX0</accession>
<sequence length="66" mass="7248">MANEQDGYHWTYCRIEIDKPGAIIIEQMDDEISIAIASVVGVYLQVTPGQARELSLSLALPAENAE</sequence>
<organism evidence="1 2">
    <name type="scientific">Bradyrhizobium yuanmingense</name>
    <dbReference type="NCBI Taxonomy" id="108015"/>
    <lineage>
        <taxon>Bacteria</taxon>
        <taxon>Pseudomonadati</taxon>
        <taxon>Pseudomonadota</taxon>
        <taxon>Alphaproteobacteria</taxon>
        <taxon>Hyphomicrobiales</taxon>
        <taxon>Nitrobacteraceae</taxon>
        <taxon>Bradyrhizobium</taxon>
    </lineage>
</organism>
<dbReference type="RefSeq" id="WP_036032177.1">
    <property type="nucleotide sequence ID" value="NZ_FMAE01000062.1"/>
</dbReference>
<dbReference type="EMBL" id="FMAE01000062">
    <property type="protein sequence ID" value="SCB53396.1"/>
    <property type="molecule type" value="Genomic_DNA"/>
</dbReference>
<reference evidence="1 2" key="1">
    <citation type="submission" date="2016-08" db="EMBL/GenBank/DDBJ databases">
        <authorList>
            <person name="Seilhamer J.J."/>
        </authorList>
    </citation>
    <scope>NUCLEOTIDE SEQUENCE [LARGE SCALE GENOMIC DNA]</scope>
    <source>
        <strain evidence="1 2">CCBAU 10071</strain>
    </source>
</reference>
<dbReference type="Proteomes" id="UP000183174">
    <property type="component" value="Unassembled WGS sequence"/>
</dbReference>
<evidence type="ECO:0000313" key="1">
    <source>
        <dbReference type="EMBL" id="SCB53396.1"/>
    </source>
</evidence>
<proteinExistence type="predicted"/>
<evidence type="ECO:0000313" key="2">
    <source>
        <dbReference type="Proteomes" id="UP000183174"/>
    </source>
</evidence>
<dbReference type="AlphaFoldDB" id="A0A1C3XMX0"/>
<name>A0A1C3XMX0_9BRAD</name>
<protein>
    <submittedName>
        <fullName evidence="1">Uncharacterized protein</fullName>
    </submittedName>
</protein>
<gene>
    <name evidence="1" type="ORF">GA0061099_10625</name>
</gene>